<comment type="cofactor">
    <cofactor evidence="1">
        <name>Mg(2+)</name>
        <dbReference type="ChEBI" id="CHEBI:18420"/>
    </cofactor>
</comment>
<comment type="catalytic activity">
    <reaction evidence="8">
        <text>a 5'-end triphospho-ribonucleoside in mRNA + H2O = a 5'-end diphospho-ribonucleoside in mRNA + phosphate + H(+)</text>
        <dbReference type="Rhea" id="RHEA:67004"/>
        <dbReference type="Rhea" id="RHEA-COMP:17164"/>
        <dbReference type="Rhea" id="RHEA-COMP:17165"/>
        <dbReference type="ChEBI" id="CHEBI:15377"/>
        <dbReference type="ChEBI" id="CHEBI:15378"/>
        <dbReference type="ChEBI" id="CHEBI:43474"/>
        <dbReference type="ChEBI" id="CHEBI:167616"/>
        <dbReference type="ChEBI" id="CHEBI:167618"/>
        <dbReference type="EC" id="3.6.1.74"/>
    </reaction>
    <physiologicalReaction direction="left-to-right" evidence="8">
        <dbReference type="Rhea" id="RHEA:67005"/>
    </physiologicalReaction>
</comment>
<dbReference type="SUPFAM" id="SSF55154">
    <property type="entry name" value="CYTH-like phosphatases"/>
    <property type="match status" value="1"/>
</dbReference>
<evidence type="ECO:0000256" key="2">
    <source>
        <dbReference type="ARBA" id="ARBA00004123"/>
    </source>
</evidence>
<dbReference type="PANTHER" id="PTHR28118:SF1">
    <property type="entry name" value="POLYNUCLEOTIDE 5'-TRIPHOSPHATASE CTL1-RELATED"/>
    <property type="match status" value="1"/>
</dbReference>
<dbReference type="InterPro" id="IPR004206">
    <property type="entry name" value="mRNA_triPase_Cet1"/>
</dbReference>
<dbReference type="InterPro" id="IPR040343">
    <property type="entry name" value="Cet1/Ctl1"/>
</dbReference>
<dbReference type="InterPro" id="IPR033469">
    <property type="entry name" value="CYTH-like_dom_sf"/>
</dbReference>
<dbReference type="RefSeq" id="XP_001565670.1">
    <property type="nucleotide sequence ID" value="XM_001565620.1"/>
</dbReference>
<evidence type="ECO:0000256" key="4">
    <source>
        <dbReference type="ARBA" id="ARBA00022664"/>
    </source>
</evidence>
<gene>
    <name evidence="11" type="ORF">LBRM2904_25.2180</name>
</gene>
<dbReference type="GO" id="GO:0005634">
    <property type="term" value="C:nucleus"/>
    <property type="evidence" value="ECO:0007669"/>
    <property type="project" value="UniProtKB-SubCell"/>
</dbReference>
<dbReference type="KEGG" id="lbz:LBRM_25_1660"/>
<evidence type="ECO:0000256" key="8">
    <source>
        <dbReference type="ARBA" id="ARBA00047740"/>
    </source>
</evidence>
<dbReference type="PANTHER" id="PTHR28118">
    <property type="entry name" value="POLYNUCLEOTIDE 5'-TRIPHOSPHATASE-RELATED"/>
    <property type="match status" value="1"/>
</dbReference>
<evidence type="ECO:0000256" key="5">
    <source>
        <dbReference type="ARBA" id="ARBA00022801"/>
    </source>
</evidence>
<dbReference type="Proteomes" id="UP000319462">
    <property type="component" value="Chromosome 25"/>
</dbReference>
<dbReference type="CDD" id="cd07470">
    <property type="entry name" value="CYTH-like_mRNA_RTPase"/>
    <property type="match status" value="1"/>
</dbReference>
<proteinExistence type="inferred from homology"/>
<evidence type="ECO:0000256" key="7">
    <source>
        <dbReference type="ARBA" id="ARBA00035028"/>
    </source>
</evidence>
<feature type="region of interest" description="Disordered" evidence="9">
    <location>
        <begin position="1"/>
        <end position="68"/>
    </location>
</feature>
<dbReference type="Pfam" id="PF02940">
    <property type="entry name" value="mRNA_triPase"/>
    <property type="match status" value="1"/>
</dbReference>
<protein>
    <recommendedName>
        <fullName evidence="7">mRNA 5'-phosphatase</fullName>
        <ecNumber evidence="7">3.6.1.74</ecNumber>
    </recommendedName>
</protein>
<keyword evidence="4" id="KW-0507">mRNA processing</keyword>
<evidence type="ECO:0000256" key="3">
    <source>
        <dbReference type="ARBA" id="ARBA00006345"/>
    </source>
</evidence>
<feature type="domain" description="mRNA triphosphatase Cet1-like" evidence="10">
    <location>
        <begin position="85"/>
        <end position="269"/>
    </location>
</feature>
<evidence type="ECO:0000256" key="6">
    <source>
        <dbReference type="ARBA" id="ARBA00023242"/>
    </source>
</evidence>
<comment type="subcellular location">
    <subcellularLocation>
        <location evidence="2">Nucleus</location>
    </subcellularLocation>
</comment>
<dbReference type="VEuPathDB" id="TriTrypDB:LbrM.25.1660"/>
<sequence>MSTSRTPPPQEAADVSASAIPTAPASQKAAAVELEAPASAPVAAETSTAEAASSSPGHDEAPPNPPPLLEVAESLLARLKPFLRESHIEIEARICSIIQSKKRTHSMMKGHVGATATTISSRDAPHIVEGEHRRIQVGVSAEDFARMKAYMAEKPEALPFQESVTEDVNTRAGRYTYAIANDGSESFIGCIEKRRLCNVEVRVPGCPYDIRVSVSTEVPKPAIDAPAVKPHGCVRRKRRWTATEKTFEYAFTRVSTVDHKYPVFEVEVEGIHASCQAGVTKAWLADLLGRLVALAQLKGNTGLPHRLACDGD</sequence>
<dbReference type="Gene3D" id="3.20.100.10">
    <property type="entry name" value="mRNA triphosphatase Cet1-like"/>
    <property type="match status" value="1"/>
</dbReference>
<dbReference type="GO" id="GO:0140818">
    <property type="term" value="F:mRNA 5'-triphosphate monophosphatase activity"/>
    <property type="evidence" value="ECO:0007669"/>
    <property type="project" value="UniProtKB-EC"/>
</dbReference>
<comment type="similarity">
    <text evidence="3">Belongs to the fungal TPase family.</text>
</comment>
<dbReference type="GO" id="GO:0004651">
    <property type="term" value="F:polynucleotide 5'-phosphatase activity"/>
    <property type="evidence" value="ECO:0007669"/>
    <property type="project" value="InterPro"/>
</dbReference>
<reference evidence="11 12" key="1">
    <citation type="submission" date="2018-09" db="EMBL/GenBank/DDBJ databases">
        <authorList>
            <person name="Peiro R."/>
            <person name="Begona"/>
            <person name="Cbmso G."/>
            <person name="Lopez M."/>
            <person name="Gonzalez S."/>
        </authorList>
    </citation>
    <scope>NUCLEOTIDE SEQUENCE [LARGE SCALE GENOMIC DNA]</scope>
</reference>
<evidence type="ECO:0000259" key="10">
    <source>
        <dbReference type="Pfam" id="PF02940"/>
    </source>
</evidence>
<keyword evidence="6" id="KW-0539">Nucleus</keyword>
<organism evidence="11 12">
    <name type="scientific">Leishmania braziliensis MHOM/BR/75/M2904</name>
    <dbReference type="NCBI Taxonomy" id="420245"/>
    <lineage>
        <taxon>Eukaryota</taxon>
        <taxon>Discoba</taxon>
        <taxon>Euglenozoa</taxon>
        <taxon>Kinetoplastea</taxon>
        <taxon>Metakinetoplastina</taxon>
        <taxon>Trypanosomatida</taxon>
        <taxon>Trypanosomatidae</taxon>
        <taxon>Leishmaniinae</taxon>
        <taxon>Leishmania</taxon>
        <taxon>Leishmania braziliensis species complex</taxon>
    </lineage>
</organism>
<evidence type="ECO:0000313" key="12">
    <source>
        <dbReference type="Proteomes" id="UP000319462"/>
    </source>
</evidence>
<name>A0A3P3Z8Q7_LEIBR</name>
<evidence type="ECO:0000256" key="9">
    <source>
        <dbReference type="SAM" id="MobiDB-lite"/>
    </source>
</evidence>
<dbReference type="EC" id="3.6.1.74" evidence="7"/>
<feature type="compositionally biased region" description="Pro residues" evidence="9">
    <location>
        <begin position="1"/>
        <end position="10"/>
    </location>
</feature>
<evidence type="ECO:0000313" key="11">
    <source>
        <dbReference type="EMBL" id="SYZ66626.1"/>
    </source>
</evidence>
<evidence type="ECO:0000256" key="1">
    <source>
        <dbReference type="ARBA" id="ARBA00001946"/>
    </source>
</evidence>
<dbReference type="EMBL" id="LS997624">
    <property type="protein sequence ID" value="SYZ66626.1"/>
    <property type="molecule type" value="Genomic_DNA"/>
</dbReference>
<dbReference type="AlphaFoldDB" id="A0A3P3Z8Q7"/>
<feature type="compositionally biased region" description="Low complexity" evidence="9">
    <location>
        <begin position="29"/>
        <end position="55"/>
    </location>
</feature>
<dbReference type="InterPro" id="IPR037009">
    <property type="entry name" value="mRNA_triPase_Cet1_sf"/>
</dbReference>
<keyword evidence="5" id="KW-0378">Hydrolase</keyword>
<accession>A0A3P3Z8Q7</accession>
<dbReference type="GO" id="GO:0006397">
    <property type="term" value="P:mRNA processing"/>
    <property type="evidence" value="ECO:0007669"/>
    <property type="project" value="UniProtKB-KW"/>
</dbReference>